<organism evidence="1 2">
    <name type="scientific">Rhododendron molle</name>
    <name type="common">Chinese azalea</name>
    <name type="synonym">Azalea mollis</name>
    <dbReference type="NCBI Taxonomy" id="49168"/>
    <lineage>
        <taxon>Eukaryota</taxon>
        <taxon>Viridiplantae</taxon>
        <taxon>Streptophyta</taxon>
        <taxon>Embryophyta</taxon>
        <taxon>Tracheophyta</taxon>
        <taxon>Spermatophyta</taxon>
        <taxon>Magnoliopsida</taxon>
        <taxon>eudicotyledons</taxon>
        <taxon>Gunneridae</taxon>
        <taxon>Pentapetalae</taxon>
        <taxon>asterids</taxon>
        <taxon>Ericales</taxon>
        <taxon>Ericaceae</taxon>
        <taxon>Ericoideae</taxon>
        <taxon>Rhodoreae</taxon>
        <taxon>Rhododendron</taxon>
    </lineage>
</organism>
<gene>
    <name evidence="1" type="ORF">RHMOL_Rhmol13G0296400</name>
</gene>
<comment type="caution">
    <text evidence="1">The sequence shown here is derived from an EMBL/GenBank/DDBJ whole genome shotgun (WGS) entry which is preliminary data.</text>
</comment>
<reference evidence="1" key="1">
    <citation type="submission" date="2022-02" db="EMBL/GenBank/DDBJ databases">
        <title>Plant Genome Project.</title>
        <authorList>
            <person name="Zhang R.-G."/>
        </authorList>
    </citation>
    <scope>NUCLEOTIDE SEQUENCE</scope>
    <source>
        <strain evidence="1">AT1</strain>
    </source>
</reference>
<evidence type="ECO:0000313" key="2">
    <source>
        <dbReference type="Proteomes" id="UP001062846"/>
    </source>
</evidence>
<sequence>MGVPSFYRWLVNKYPNTVVNAFEEEGGDDAGGGSSSVVDSRSSRPNPNGFEFDNLYLDMNEIIHPCFHPVDHPTPPTTFQEVFDNIRDYIDRLFCIVRPRKLLYMAIDGVAPRAKMNQQRSRRFRTSKDNEIAEAEERKLRTEFEMAGKPVLPKQESEVSDSNIITPGTEFMDELSKDLKLYINQHLETDAGWKNIKVILSDSNVPGEGEHKIMSFIRLQRASPGYDPNTRHCLYGLDADLIMLALATHELHFSILRENILIQEQQPHLAIEASLNKVEPSSLTRRGPLKQRNSAPMKQNYQFLHIWILREYLELDLTISEHPPHVKIELERLIDDFIFICLFTGNDFLPHMPTLEIHEGAIDLLMHVYVKDFKILGGYLVDMQWAGYEKGRFVRLKRVEKFILSVGVYEEKIFKKRSEIQDRRLKKLLAQYSDDKEEEQEQEQERGPGVELQHCAAKGKAPTSQNFVKGGAIESPVSSKGTTQSTNTSEILQNTRELKEKLKSCIKDRSDLFKNGNFTVDRVKLGVKGWRERYYMEKFSAKTKEDIEITRKAVVQRYTEGLCWSSLYYYSGVPSWNWYYPYHYGPFASDLRGLSQVKVNFEKGSPFKPFDQLMGVLPPRRFHEMIMNSAHALPRVYRPLMTSEESEIIDFYPTNFQLDEEGKRFTWQAICKLPFIDEERLLFQTNKAEAELRDDEAERNSTKVDMLFVRSSEEQLGSQIFSVYRKRHEGGETDTVKESIGADLGCGLSGFISPCNEYPWECDEGGRANNILFVMYELPNACQHIPRLLQGVNIPEKTISEGDIVETPLWHDTSSSRGLTTASSSSWDPRGRNPYPVTYRGACNLDENWKSSCSAQLEDFRISDSRQRFKSFERGRTANFQSYGNSLVADRSGYEWRQSSCGQLLGAPLGQGGRQISGSVQGTSAGIPSHHAWQHNLSPPPAPSMQGQGWRQSSWSVQGTSAGRTSHHAWQHNLSPPPTPSMQGQVWRQVVQGHNWQHNVRPPNAPSMQGYGWRQSGGNVRGMSARSTTSQQPWRHNPAPPSAPSMQAHGRGQFTSSAAPRDWEVRDTP</sequence>
<name>A0ACC0LD33_RHOML</name>
<evidence type="ECO:0000313" key="1">
    <source>
        <dbReference type="EMBL" id="KAI8526277.1"/>
    </source>
</evidence>
<keyword evidence="2" id="KW-1185">Reference proteome</keyword>
<dbReference type="EMBL" id="CM046400">
    <property type="protein sequence ID" value="KAI8526277.1"/>
    <property type="molecule type" value="Genomic_DNA"/>
</dbReference>
<dbReference type="Proteomes" id="UP001062846">
    <property type="component" value="Chromosome 13"/>
</dbReference>
<protein>
    <submittedName>
        <fullName evidence="1">Uncharacterized protein</fullName>
    </submittedName>
</protein>
<accession>A0ACC0LD33</accession>
<proteinExistence type="predicted"/>